<proteinExistence type="inferred from homology"/>
<reference evidence="7 8" key="1">
    <citation type="submission" date="2016-08" db="EMBL/GenBank/DDBJ databases">
        <authorList>
            <person name="Varghese N."/>
            <person name="Submissions Spin"/>
        </authorList>
    </citation>
    <scope>NUCLEOTIDE SEQUENCE [LARGE SCALE GENOMIC DNA]</scope>
    <source>
        <strain evidence="7 8">HL-109</strain>
    </source>
</reference>
<dbReference type="InterPro" id="IPR010998">
    <property type="entry name" value="Integrase_recombinase_N"/>
</dbReference>
<comment type="caution">
    <text evidence="7">The sequence shown here is derived from an EMBL/GenBank/DDBJ whole genome shotgun (WGS) entry which is preliminary data.</text>
</comment>
<sequence>MPKLSSATETILDGDIRLTRRPNSRAWQAAFKAGKRLVRISTGCRQLDDAKRRAREQYMEYQLRLKNNLPVVTKRFADVAATCIADMQNQLAAGTGKKSYKDYIAVLKRYFIPYFQNQHVNTITFADLQAFSKWRVEKIGKEPKASTLNTHNAAIARVFDEAVAQGYIHRSHVPLLINKGKDSERRPDFDKDEYRKLLGHLPHWINAGRKGKSRDMRHLLRDYILILANTGIRHGTEADNLHWKHVNLFTDKGKTFLEMSVDGKTGRRDIICRSGTENYLKRIQSRCADIAGFPFEELLKRKIDTPVFRLPDGTTTMNLRQTFRRLMEDTDLLKCPRTGRNRTLYSLRHTYATFGLVNDGLDIHTLAIQMGTSIQMIEQHYSHLTPRLKKEALTGKRYELTAEEYRQKQAISGMEIDPAELNKAVTDDDDVDDALPAEPDEGDAEAGSESVSLPKEASAADNGSKSSAEMAFDLFEDGRLSENGLIAALGVDKPGFELSERLRQRALQAFGQGKLTGNGLLRLMGHQQTDQSSSTASVS</sequence>
<evidence type="ECO:0000256" key="4">
    <source>
        <dbReference type="ARBA" id="ARBA00023172"/>
    </source>
</evidence>
<dbReference type="SUPFAM" id="SSF56349">
    <property type="entry name" value="DNA breaking-rejoining enzymes"/>
    <property type="match status" value="1"/>
</dbReference>
<dbReference type="PANTHER" id="PTHR30349:SF41">
    <property type="entry name" value="INTEGRASE_RECOMBINASE PROTEIN MJ0367-RELATED"/>
    <property type="match status" value="1"/>
</dbReference>
<dbReference type="InterPro" id="IPR002104">
    <property type="entry name" value="Integrase_catalytic"/>
</dbReference>
<evidence type="ECO:0000256" key="3">
    <source>
        <dbReference type="ARBA" id="ARBA00023125"/>
    </source>
</evidence>
<gene>
    <name evidence="7" type="ORF">GA0071312_0322</name>
</gene>
<keyword evidence="4" id="KW-0233">DNA recombination</keyword>
<evidence type="ECO:0000256" key="1">
    <source>
        <dbReference type="ARBA" id="ARBA00008857"/>
    </source>
</evidence>
<protein>
    <submittedName>
        <fullName evidence="7">Site-specific recombinase XerD</fullName>
    </submittedName>
</protein>
<dbReference type="CDD" id="cd00397">
    <property type="entry name" value="DNA_BRE_C"/>
    <property type="match status" value="1"/>
</dbReference>
<keyword evidence="3" id="KW-0238">DNA-binding</keyword>
<feature type="compositionally biased region" description="Acidic residues" evidence="5">
    <location>
        <begin position="429"/>
        <end position="446"/>
    </location>
</feature>
<dbReference type="InterPro" id="IPR013762">
    <property type="entry name" value="Integrase-like_cat_sf"/>
</dbReference>
<evidence type="ECO:0000259" key="6">
    <source>
        <dbReference type="PROSITE" id="PS51898"/>
    </source>
</evidence>
<keyword evidence="8" id="KW-1185">Reference proteome</keyword>
<evidence type="ECO:0000256" key="2">
    <source>
        <dbReference type="ARBA" id="ARBA00022908"/>
    </source>
</evidence>
<dbReference type="InterPro" id="IPR050090">
    <property type="entry name" value="Tyrosine_recombinase_XerCD"/>
</dbReference>
<evidence type="ECO:0000313" key="7">
    <source>
        <dbReference type="EMBL" id="SCC78496.1"/>
    </source>
</evidence>
<organism evidence="7 8">
    <name type="scientific">Saliniramus fredricksonii</name>
    <dbReference type="NCBI Taxonomy" id="1653334"/>
    <lineage>
        <taxon>Bacteria</taxon>
        <taxon>Pseudomonadati</taxon>
        <taxon>Pseudomonadota</taxon>
        <taxon>Alphaproteobacteria</taxon>
        <taxon>Hyphomicrobiales</taxon>
        <taxon>Salinarimonadaceae</taxon>
        <taxon>Saliniramus</taxon>
    </lineage>
</organism>
<comment type="similarity">
    <text evidence="1">Belongs to the 'phage' integrase family.</text>
</comment>
<keyword evidence="2" id="KW-0229">DNA integration</keyword>
<dbReference type="InterPro" id="IPR011010">
    <property type="entry name" value="DNA_brk_join_enz"/>
</dbReference>
<accession>A0ABY0K4N5</accession>
<dbReference type="EMBL" id="FMBM01000001">
    <property type="protein sequence ID" value="SCC78496.1"/>
    <property type="molecule type" value="Genomic_DNA"/>
</dbReference>
<evidence type="ECO:0000313" key="8">
    <source>
        <dbReference type="Proteomes" id="UP000182800"/>
    </source>
</evidence>
<evidence type="ECO:0000256" key="5">
    <source>
        <dbReference type="SAM" id="MobiDB-lite"/>
    </source>
</evidence>
<feature type="domain" description="Tyr recombinase" evidence="6">
    <location>
        <begin position="184"/>
        <end position="394"/>
    </location>
</feature>
<dbReference type="Gene3D" id="1.10.443.10">
    <property type="entry name" value="Intergrase catalytic core"/>
    <property type="match status" value="1"/>
</dbReference>
<name>A0ABY0K4N5_9HYPH</name>
<dbReference type="PROSITE" id="PS51898">
    <property type="entry name" value="TYR_RECOMBINASE"/>
    <property type="match status" value="1"/>
</dbReference>
<feature type="region of interest" description="Disordered" evidence="5">
    <location>
        <begin position="429"/>
        <end position="465"/>
    </location>
</feature>
<dbReference type="PANTHER" id="PTHR30349">
    <property type="entry name" value="PHAGE INTEGRASE-RELATED"/>
    <property type="match status" value="1"/>
</dbReference>
<dbReference type="Proteomes" id="UP000182800">
    <property type="component" value="Unassembled WGS sequence"/>
</dbReference>
<dbReference type="RefSeq" id="WP_074443351.1">
    <property type="nucleotide sequence ID" value="NZ_FMBM01000001.1"/>
</dbReference>
<dbReference type="Gene3D" id="1.10.150.130">
    <property type="match status" value="1"/>
</dbReference>